<dbReference type="InterPro" id="IPR010982">
    <property type="entry name" value="Lambda_DNA-bd_dom_sf"/>
</dbReference>
<accession>A0A318XJT1</accession>
<feature type="domain" description="HTH cro/C1-type" evidence="2">
    <location>
        <begin position="7"/>
        <end position="62"/>
    </location>
</feature>
<dbReference type="EMBL" id="QKMR01000019">
    <property type="protein sequence ID" value="PYG86593.1"/>
    <property type="molecule type" value="Genomic_DNA"/>
</dbReference>
<reference evidence="3 4" key="1">
    <citation type="submission" date="2018-06" db="EMBL/GenBank/DDBJ databases">
        <title>Genomic Encyclopedia of Type Strains, Phase I: the one thousand microbial genomes (KMG-I) project.</title>
        <authorList>
            <person name="Kyrpides N."/>
        </authorList>
    </citation>
    <scope>NUCLEOTIDE SEQUENCE [LARGE SCALE GENOMIC DNA]</scope>
    <source>
        <strain evidence="3 4">DSM 19573</strain>
    </source>
</reference>
<protein>
    <submittedName>
        <fullName evidence="3">DNA-binding XRE family transcriptional regulator</fullName>
    </submittedName>
</protein>
<dbReference type="OrthoDB" id="1739538at2"/>
<evidence type="ECO:0000313" key="3">
    <source>
        <dbReference type="EMBL" id="PYG86593.1"/>
    </source>
</evidence>
<evidence type="ECO:0000259" key="2">
    <source>
        <dbReference type="PROSITE" id="PS50943"/>
    </source>
</evidence>
<evidence type="ECO:0000313" key="4">
    <source>
        <dbReference type="Proteomes" id="UP000248132"/>
    </source>
</evidence>
<dbReference type="PANTHER" id="PTHR46558">
    <property type="entry name" value="TRACRIPTIONAL REGULATORY PROTEIN-RELATED-RELATED"/>
    <property type="match status" value="1"/>
</dbReference>
<name>A0A318XJT1_9FIRM</name>
<dbReference type="PANTHER" id="PTHR46558:SF11">
    <property type="entry name" value="HTH-TYPE TRANSCRIPTIONAL REGULATOR XRE"/>
    <property type="match status" value="1"/>
</dbReference>
<dbReference type="SUPFAM" id="SSF47413">
    <property type="entry name" value="lambda repressor-like DNA-binding domains"/>
    <property type="match status" value="1"/>
</dbReference>
<evidence type="ECO:0000256" key="1">
    <source>
        <dbReference type="ARBA" id="ARBA00023125"/>
    </source>
</evidence>
<keyword evidence="1 3" id="KW-0238">DNA-binding</keyword>
<proteinExistence type="predicted"/>
<dbReference type="RefSeq" id="WP_110462922.1">
    <property type="nucleotide sequence ID" value="NZ_QKMR01000019.1"/>
</dbReference>
<dbReference type="Proteomes" id="UP000248132">
    <property type="component" value="Unassembled WGS sequence"/>
</dbReference>
<dbReference type="Pfam" id="PF12844">
    <property type="entry name" value="HTH_19"/>
    <property type="match status" value="1"/>
</dbReference>
<dbReference type="InterPro" id="IPR001387">
    <property type="entry name" value="Cro/C1-type_HTH"/>
</dbReference>
<comment type="caution">
    <text evidence="3">The sequence shown here is derived from an EMBL/GenBank/DDBJ whole genome shotgun (WGS) entry which is preliminary data.</text>
</comment>
<dbReference type="AlphaFoldDB" id="A0A318XJT1"/>
<gene>
    <name evidence="3" type="ORF">LY28_02934</name>
</gene>
<dbReference type="PROSITE" id="PS50943">
    <property type="entry name" value="HTH_CROC1"/>
    <property type="match status" value="1"/>
</dbReference>
<dbReference type="GO" id="GO:0003677">
    <property type="term" value="F:DNA binding"/>
    <property type="evidence" value="ECO:0007669"/>
    <property type="project" value="UniProtKB-KW"/>
</dbReference>
<dbReference type="SMART" id="SM00530">
    <property type="entry name" value="HTH_XRE"/>
    <property type="match status" value="1"/>
</dbReference>
<keyword evidence="4" id="KW-1185">Reference proteome</keyword>
<dbReference type="Gene3D" id="1.10.260.40">
    <property type="entry name" value="lambda repressor-like DNA-binding domains"/>
    <property type="match status" value="1"/>
</dbReference>
<organism evidence="3 4">
    <name type="scientific">Ruminiclostridium sufflavum DSM 19573</name>
    <dbReference type="NCBI Taxonomy" id="1121337"/>
    <lineage>
        <taxon>Bacteria</taxon>
        <taxon>Bacillati</taxon>
        <taxon>Bacillota</taxon>
        <taxon>Clostridia</taxon>
        <taxon>Eubacteriales</taxon>
        <taxon>Oscillospiraceae</taxon>
        <taxon>Ruminiclostridium</taxon>
    </lineage>
</organism>
<sequence length="134" mass="15229">MKFGEKLKDLRKGKGINQTALAKEIGVSLRTVISYETGKSYPKKREIYSKIAEYFNIDINYLLTEDEEFITNAEEKYGSRGARQAAELVAEIGGLFAGGELSEADKDAVMRSLQQAYWDAKEDNVKYTPKKYRK</sequence>
<dbReference type="CDD" id="cd00093">
    <property type="entry name" value="HTH_XRE"/>
    <property type="match status" value="1"/>
</dbReference>